<organism evidence="2 3">
    <name type="scientific">Anaerofustis stercorihominis</name>
    <dbReference type="NCBI Taxonomy" id="214853"/>
    <lineage>
        <taxon>Bacteria</taxon>
        <taxon>Bacillati</taxon>
        <taxon>Bacillota</taxon>
        <taxon>Clostridia</taxon>
        <taxon>Eubacteriales</taxon>
        <taxon>Eubacteriaceae</taxon>
        <taxon>Anaerofustis</taxon>
    </lineage>
</organism>
<keyword evidence="1" id="KW-0812">Transmembrane</keyword>
<accession>A0A3E3E289</accession>
<protein>
    <submittedName>
        <fullName evidence="2">Uncharacterized protein</fullName>
    </submittedName>
</protein>
<keyword evidence="1" id="KW-1133">Transmembrane helix</keyword>
<proteinExistence type="predicted"/>
<dbReference type="EMBL" id="QUSM01000002">
    <property type="protein sequence ID" value="RGD75375.1"/>
    <property type="molecule type" value="Genomic_DNA"/>
</dbReference>
<name>A0A3E3E289_9FIRM</name>
<dbReference type="Proteomes" id="UP000261212">
    <property type="component" value="Unassembled WGS sequence"/>
</dbReference>
<sequence>MIPKLADILDIDPNKLLGSSNNEISKTDKSNIKDTIMLVFKCVGFALAVAVLVLNIIGKTNVNDSITLLSLSLVCIGITLLNKEQ</sequence>
<comment type="caution">
    <text evidence="2">The sequence shown here is derived from an EMBL/GenBank/DDBJ whole genome shotgun (WGS) entry which is preliminary data.</text>
</comment>
<reference evidence="2 3" key="1">
    <citation type="submission" date="2018-08" db="EMBL/GenBank/DDBJ databases">
        <title>A genome reference for cultivated species of the human gut microbiota.</title>
        <authorList>
            <person name="Zou Y."/>
            <person name="Xue W."/>
            <person name="Luo G."/>
        </authorList>
    </citation>
    <scope>NUCLEOTIDE SEQUENCE [LARGE SCALE GENOMIC DNA]</scope>
    <source>
        <strain evidence="2 3">AM25-6</strain>
    </source>
</reference>
<dbReference type="AlphaFoldDB" id="A0A3E3E289"/>
<gene>
    <name evidence="2" type="ORF">DW687_03345</name>
</gene>
<dbReference type="RefSeq" id="WP_117531604.1">
    <property type="nucleotide sequence ID" value="NZ_QUSM01000002.1"/>
</dbReference>
<evidence type="ECO:0000256" key="1">
    <source>
        <dbReference type="SAM" id="Phobius"/>
    </source>
</evidence>
<feature type="transmembrane region" description="Helical" evidence="1">
    <location>
        <begin position="38"/>
        <end position="58"/>
    </location>
</feature>
<evidence type="ECO:0000313" key="3">
    <source>
        <dbReference type="Proteomes" id="UP000261212"/>
    </source>
</evidence>
<feature type="transmembrane region" description="Helical" evidence="1">
    <location>
        <begin position="64"/>
        <end position="81"/>
    </location>
</feature>
<evidence type="ECO:0000313" key="2">
    <source>
        <dbReference type="EMBL" id="RGD75375.1"/>
    </source>
</evidence>
<keyword evidence="1" id="KW-0472">Membrane</keyword>